<dbReference type="EMBL" id="JAVDQS010000003">
    <property type="protein sequence ID" value="MDR6404610.1"/>
    <property type="molecule type" value="Genomic_DNA"/>
</dbReference>
<evidence type="ECO:0000313" key="2">
    <source>
        <dbReference type="Proteomes" id="UP001184853"/>
    </source>
</evidence>
<keyword evidence="2" id="KW-1185">Reference proteome</keyword>
<evidence type="ECO:0000313" key="1">
    <source>
        <dbReference type="EMBL" id="MDR6404610.1"/>
    </source>
</evidence>
<dbReference type="RefSeq" id="WP_115979992.1">
    <property type="nucleotide sequence ID" value="NZ_JAVDQS010000003.1"/>
</dbReference>
<name>A0ABU1LDI1_9FLAO</name>
<proteinExistence type="predicted"/>
<organism evidence="1 2">
    <name type="scientific">Chryseobacterium geocarposphaerae</name>
    <dbReference type="NCBI Taxonomy" id="1416776"/>
    <lineage>
        <taxon>Bacteria</taxon>
        <taxon>Pseudomonadati</taxon>
        <taxon>Bacteroidota</taxon>
        <taxon>Flavobacteriia</taxon>
        <taxon>Flavobacteriales</taxon>
        <taxon>Weeksellaceae</taxon>
        <taxon>Chryseobacterium group</taxon>
        <taxon>Chryseobacterium</taxon>
    </lineage>
</organism>
<sequence>MGWYYSFGIIVENEKIALEYKREFPQNIILSNSNIVKISSYINKVVDSDHYTIQFSPIGLGTDKAQGRDILFDKPYFYEIRDFFYKELFSLNINFKIALFELEAGDYLGENVVIEELNAKEVHEIAYGFQYISNGDANASNISWKNPPEYYIAKRYLDGLILNKNEFDSLTKNTSEFQLFKENYYWLPIQEFKILN</sequence>
<dbReference type="Proteomes" id="UP001184853">
    <property type="component" value="Unassembled WGS sequence"/>
</dbReference>
<reference evidence="1 2" key="1">
    <citation type="submission" date="2023-07" db="EMBL/GenBank/DDBJ databases">
        <title>Sorghum-associated microbial communities from plants grown in Nebraska, USA.</title>
        <authorList>
            <person name="Schachtman D."/>
        </authorList>
    </citation>
    <scope>NUCLEOTIDE SEQUENCE [LARGE SCALE GENOMIC DNA]</scope>
    <source>
        <strain evidence="1 2">DS1709</strain>
    </source>
</reference>
<accession>A0ABU1LDI1</accession>
<evidence type="ECO:0008006" key="3">
    <source>
        <dbReference type="Google" id="ProtNLM"/>
    </source>
</evidence>
<comment type="caution">
    <text evidence="1">The sequence shown here is derived from an EMBL/GenBank/DDBJ whole genome shotgun (WGS) entry which is preliminary data.</text>
</comment>
<gene>
    <name evidence="1" type="ORF">J2781_001530</name>
</gene>
<protein>
    <recommendedName>
        <fullName evidence="3">Immunity protein 26 of polymorphic toxin system</fullName>
    </recommendedName>
</protein>